<accession>A0ABY6ZBC4</accession>
<dbReference type="Pfam" id="PF13464">
    <property type="entry name" value="RodZ_C"/>
    <property type="match status" value="1"/>
</dbReference>
<evidence type="ECO:0000313" key="5">
    <source>
        <dbReference type="Proteomes" id="UP001164761"/>
    </source>
</evidence>
<gene>
    <name evidence="4" type="ORF">NZD89_17390</name>
</gene>
<dbReference type="RefSeq" id="WP_268004046.1">
    <property type="nucleotide sequence ID" value="NZ_BSUT01000001.1"/>
</dbReference>
<name>A0ABY6ZBC4_9BACL</name>
<sequence>MRELGRILRSTRESLGFDLDEIEEKTKIRKRYLLALEEGDWSVLPGRVYARGFVRSYADVLGLDGLELLQQHVDGRELEPPVETVDKVARPTPPEPVRDEPSGSVSADSQGSSDGQQRKAVARIAEPRQSVEVPRKSPQVQQSQERSSRRLAIGGGVGQGLIIAAALAVVAGGYFALRGHHNPPTRANTGTASVVNNASSTTTGNETTNAVSANATAKNATNSVANNTTTTTTPPPAAVVTAGPLQNGAHTYTVKNAQNLKVQLKVQTGQLWIQVQSDSKMVDPNDILNPGDSRTFSGTSSILLRLGHVQGVQLTVNGQPVTLPDTPNAVNILIEKQ</sequence>
<dbReference type="PANTHER" id="PTHR34475:SF1">
    <property type="entry name" value="CYTOSKELETON PROTEIN RODZ"/>
    <property type="match status" value="1"/>
</dbReference>
<dbReference type="InterPro" id="IPR010982">
    <property type="entry name" value="Lambda_DNA-bd_dom_sf"/>
</dbReference>
<dbReference type="EMBL" id="CP104067">
    <property type="protein sequence ID" value="WAH40149.1"/>
    <property type="molecule type" value="Genomic_DNA"/>
</dbReference>
<keyword evidence="5" id="KW-1185">Reference proteome</keyword>
<feature type="compositionally biased region" description="Low complexity" evidence="1">
    <location>
        <begin position="102"/>
        <end position="115"/>
    </location>
</feature>
<evidence type="ECO:0000259" key="3">
    <source>
        <dbReference type="Pfam" id="PF13464"/>
    </source>
</evidence>
<keyword evidence="2" id="KW-0472">Membrane</keyword>
<dbReference type="Pfam" id="PF13413">
    <property type="entry name" value="HTH_25"/>
    <property type="match status" value="1"/>
</dbReference>
<evidence type="ECO:0000256" key="1">
    <source>
        <dbReference type="SAM" id="MobiDB-lite"/>
    </source>
</evidence>
<protein>
    <submittedName>
        <fullName evidence="4">DUF4115 domain-containing protein</fullName>
    </submittedName>
</protein>
<feature type="region of interest" description="Disordered" evidence="1">
    <location>
        <begin position="215"/>
        <end position="237"/>
    </location>
</feature>
<proteinExistence type="predicted"/>
<evidence type="ECO:0000313" key="4">
    <source>
        <dbReference type="EMBL" id="WAH40149.1"/>
    </source>
</evidence>
<feature type="domain" description="Cytoskeleton protein RodZ-like C-terminal" evidence="3">
    <location>
        <begin position="268"/>
        <end position="329"/>
    </location>
</feature>
<feature type="compositionally biased region" description="Basic and acidic residues" evidence="1">
    <location>
        <begin position="77"/>
        <end position="89"/>
    </location>
</feature>
<dbReference type="Gene3D" id="1.10.260.40">
    <property type="entry name" value="lambda repressor-like DNA-binding domains"/>
    <property type="match status" value="1"/>
</dbReference>
<evidence type="ECO:0000256" key="2">
    <source>
        <dbReference type="SAM" id="Phobius"/>
    </source>
</evidence>
<dbReference type="InterPro" id="IPR050400">
    <property type="entry name" value="Bact_Cytoskel_RodZ"/>
</dbReference>
<feature type="transmembrane region" description="Helical" evidence="2">
    <location>
        <begin position="151"/>
        <end position="177"/>
    </location>
</feature>
<feature type="region of interest" description="Disordered" evidence="1">
    <location>
        <begin position="77"/>
        <end position="147"/>
    </location>
</feature>
<dbReference type="InterPro" id="IPR025194">
    <property type="entry name" value="RodZ-like_C"/>
</dbReference>
<reference evidence="4" key="1">
    <citation type="submission" date="2022-08" db="EMBL/GenBank/DDBJ databases">
        <title>Alicyclobacillus fastidiosus DSM 17978, complete genome.</title>
        <authorList>
            <person name="Wang Q."/>
            <person name="Cai R."/>
            <person name="Wang Z."/>
        </authorList>
    </citation>
    <scope>NUCLEOTIDE SEQUENCE</scope>
    <source>
        <strain evidence="4">DSM 17978</strain>
    </source>
</reference>
<dbReference type="Proteomes" id="UP001164761">
    <property type="component" value="Chromosome"/>
</dbReference>
<keyword evidence="2" id="KW-1133">Transmembrane helix</keyword>
<keyword evidence="2" id="KW-0812">Transmembrane</keyword>
<dbReference type="PANTHER" id="PTHR34475">
    <property type="match status" value="1"/>
</dbReference>
<organism evidence="4 5">
    <name type="scientific">Alicyclobacillus fastidiosus</name>
    <dbReference type="NCBI Taxonomy" id="392011"/>
    <lineage>
        <taxon>Bacteria</taxon>
        <taxon>Bacillati</taxon>
        <taxon>Bacillota</taxon>
        <taxon>Bacilli</taxon>
        <taxon>Bacillales</taxon>
        <taxon>Alicyclobacillaceae</taxon>
        <taxon>Alicyclobacillus</taxon>
    </lineage>
</organism>